<feature type="transmembrane region" description="Helical" evidence="2">
    <location>
        <begin position="33"/>
        <end position="52"/>
    </location>
</feature>
<dbReference type="OrthoDB" id="4951405at2"/>
<keyword evidence="2" id="KW-0472">Membrane</keyword>
<evidence type="ECO:0000256" key="1">
    <source>
        <dbReference type="SAM" id="MobiDB-lite"/>
    </source>
</evidence>
<dbReference type="AlphaFoldDB" id="A0A4R5U237"/>
<dbReference type="EMBL" id="SMTK01000001">
    <property type="protein sequence ID" value="TDK27603.1"/>
    <property type="molecule type" value="Genomic_DNA"/>
</dbReference>
<accession>A0A4R5U237</accession>
<feature type="transmembrane region" description="Helical" evidence="2">
    <location>
        <begin position="58"/>
        <end position="77"/>
    </location>
</feature>
<dbReference type="RefSeq" id="WP_133402040.1">
    <property type="nucleotide sequence ID" value="NZ_SMTK01000001.1"/>
</dbReference>
<keyword evidence="2" id="KW-1133">Transmembrane helix</keyword>
<keyword evidence="2" id="KW-0812">Transmembrane</keyword>
<protein>
    <submittedName>
        <fullName evidence="3">Uncharacterized protein</fullName>
    </submittedName>
</protein>
<organism evidence="3 4">
    <name type="scientific">Arthrobacter crusticola</name>
    <dbReference type="NCBI Taxonomy" id="2547960"/>
    <lineage>
        <taxon>Bacteria</taxon>
        <taxon>Bacillati</taxon>
        <taxon>Actinomycetota</taxon>
        <taxon>Actinomycetes</taxon>
        <taxon>Micrococcales</taxon>
        <taxon>Micrococcaceae</taxon>
        <taxon>Arthrobacter</taxon>
    </lineage>
</organism>
<evidence type="ECO:0000313" key="4">
    <source>
        <dbReference type="Proteomes" id="UP000295411"/>
    </source>
</evidence>
<comment type="caution">
    <text evidence="3">The sequence shown here is derived from an EMBL/GenBank/DDBJ whole genome shotgun (WGS) entry which is preliminary data.</text>
</comment>
<gene>
    <name evidence="3" type="ORF">E2F48_00195</name>
</gene>
<sequence>MSTSDAPGVNGSPAPPGVSGPTASPWLDILKKCLLATGAAALLLSAAAGLMAGGGGALSAAFGYAVVALFFGISLLIGHFAGRTNPSGALGLFAVTYAIKVVGFAAVLFLLGTPPWLESTWFFSAAVGTVVLWQVVEVFVFSKARHQLYNDDSEAGSER</sequence>
<dbReference type="Proteomes" id="UP000295411">
    <property type="component" value="Unassembled WGS sequence"/>
</dbReference>
<evidence type="ECO:0000256" key="2">
    <source>
        <dbReference type="SAM" id="Phobius"/>
    </source>
</evidence>
<feature type="transmembrane region" description="Helical" evidence="2">
    <location>
        <begin position="121"/>
        <end position="141"/>
    </location>
</feature>
<reference evidence="3 4" key="1">
    <citation type="submission" date="2019-03" db="EMBL/GenBank/DDBJ databases">
        <title>Arthrobacter sp. nov., an bacterium isolated from biocrust in Mu Us Desert.</title>
        <authorList>
            <person name="Lixiong L."/>
        </authorList>
    </citation>
    <scope>NUCLEOTIDE SEQUENCE [LARGE SCALE GENOMIC DNA]</scope>
    <source>
        <strain evidence="3 4">SLN-3</strain>
    </source>
</reference>
<proteinExistence type="predicted"/>
<feature type="transmembrane region" description="Helical" evidence="2">
    <location>
        <begin position="89"/>
        <end position="109"/>
    </location>
</feature>
<keyword evidence="4" id="KW-1185">Reference proteome</keyword>
<name>A0A4R5U237_9MICC</name>
<evidence type="ECO:0000313" key="3">
    <source>
        <dbReference type="EMBL" id="TDK27603.1"/>
    </source>
</evidence>
<feature type="region of interest" description="Disordered" evidence="1">
    <location>
        <begin position="1"/>
        <end position="20"/>
    </location>
</feature>